<evidence type="ECO:0000313" key="1">
    <source>
        <dbReference type="EMBL" id="CAG7557497.1"/>
    </source>
</evidence>
<protein>
    <submittedName>
        <fullName evidence="1">Uncharacterized protein</fullName>
    </submittedName>
</protein>
<name>A0A8J2NB62_FUSEQ</name>
<dbReference type="EMBL" id="CAJSTJ010000119">
    <property type="protein sequence ID" value="CAG7557497.1"/>
    <property type="molecule type" value="Genomic_DNA"/>
</dbReference>
<dbReference type="AlphaFoldDB" id="A0A8J2NB62"/>
<dbReference type="Proteomes" id="UP000693738">
    <property type="component" value="Unassembled WGS sequence"/>
</dbReference>
<comment type="caution">
    <text evidence="1">The sequence shown here is derived from an EMBL/GenBank/DDBJ whole genome shotgun (WGS) entry which is preliminary data.</text>
</comment>
<organism evidence="1 2">
    <name type="scientific">Fusarium equiseti</name>
    <name type="common">Fusarium scirpi</name>
    <dbReference type="NCBI Taxonomy" id="61235"/>
    <lineage>
        <taxon>Eukaryota</taxon>
        <taxon>Fungi</taxon>
        <taxon>Dikarya</taxon>
        <taxon>Ascomycota</taxon>
        <taxon>Pezizomycotina</taxon>
        <taxon>Sordariomycetes</taxon>
        <taxon>Hypocreomycetidae</taxon>
        <taxon>Hypocreales</taxon>
        <taxon>Nectriaceae</taxon>
        <taxon>Fusarium</taxon>
        <taxon>Fusarium incarnatum-equiseti species complex</taxon>
    </lineage>
</organism>
<accession>A0A8J2NB62</accession>
<sequence length="190" mass="21598">MAFSPKLSTIVEEDEDAPTEPVHCIYCCTICKRARTCKTVLREQAKARVKAKAKAKARARVKARAKVKPRIKVTVNARSITIPKASDPKEICGQIWADGNGHFTMKLWDGVLRQNVSSNVWYFKGLSPYEITLFEIIYPLGLPDFTDEDRAKLNADAMGWFNEILDSVLLREDMEFFEDEVARLSLIEID</sequence>
<reference evidence="1" key="1">
    <citation type="submission" date="2021-05" db="EMBL/GenBank/DDBJ databases">
        <authorList>
            <person name="Khan N."/>
        </authorList>
    </citation>
    <scope>NUCLEOTIDE SEQUENCE</scope>
</reference>
<proteinExistence type="predicted"/>
<evidence type="ECO:0000313" key="2">
    <source>
        <dbReference type="Proteomes" id="UP000693738"/>
    </source>
</evidence>
<gene>
    <name evidence="1" type="ORF">FEQUK3_LOCUS3200</name>
</gene>